<gene>
    <name evidence="2" type="ORF">QO005_004605</name>
</gene>
<feature type="region of interest" description="Disordered" evidence="1">
    <location>
        <begin position="1"/>
        <end position="68"/>
    </location>
</feature>
<comment type="caution">
    <text evidence="2">The sequence shown here is derived from an EMBL/GenBank/DDBJ whole genome shotgun (WGS) entry which is preliminary data.</text>
</comment>
<protein>
    <submittedName>
        <fullName evidence="2">Uncharacterized protein</fullName>
    </submittedName>
</protein>
<dbReference type="EMBL" id="JAUSWH010000027">
    <property type="protein sequence ID" value="MDQ0458245.1"/>
    <property type="molecule type" value="Genomic_DNA"/>
</dbReference>
<evidence type="ECO:0000313" key="3">
    <source>
        <dbReference type="Proteomes" id="UP001235269"/>
    </source>
</evidence>
<accession>A0ABU0IJ17</accession>
<evidence type="ECO:0000313" key="2">
    <source>
        <dbReference type="EMBL" id="MDQ0458245.1"/>
    </source>
</evidence>
<sequence>MKRPTLLPITQTGSGKAGQRPSVSVSTAIPAPNPCGETCRRYTDPAVEANLGGSGPPPSHPRSELAAVPHPTKSIDRSAVGISVTLLRQIEALPFSTVEIGHDLFLKPRAISD</sequence>
<keyword evidence="3" id="KW-1185">Reference proteome</keyword>
<organism evidence="2 3">
    <name type="scientific">Rhizobium paknamense</name>
    <dbReference type="NCBI Taxonomy" id="1206817"/>
    <lineage>
        <taxon>Bacteria</taxon>
        <taxon>Pseudomonadati</taxon>
        <taxon>Pseudomonadota</taxon>
        <taxon>Alphaproteobacteria</taxon>
        <taxon>Hyphomicrobiales</taxon>
        <taxon>Rhizobiaceae</taxon>
        <taxon>Rhizobium/Agrobacterium group</taxon>
        <taxon>Rhizobium</taxon>
    </lineage>
</organism>
<evidence type="ECO:0000256" key="1">
    <source>
        <dbReference type="SAM" id="MobiDB-lite"/>
    </source>
</evidence>
<name>A0ABU0IJ17_9HYPH</name>
<dbReference type="Proteomes" id="UP001235269">
    <property type="component" value="Unassembled WGS sequence"/>
</dbReference>
<reference evidence="2 3" key="1">
    <citation type="submission" date="2023-07" db="EMBL/GenBank/DDBJ databases">
        <title>Genomic Encyclopedia of Type Strains, Phase IV (KMG-IV): sequencing the most valuable type-strain genomes for metagenomic binning, comparative biology and taxonomic classification.</title>
        <authorList>
            <person name="Goeker M."/>
        </authorList>
    </citation>
    <scope>NUCLEOTIDE SEQUENCE [LARGE SCALE GENOMIC DNA]</scope>
    <source>
        <strain evidence="2 3">DSM 100301</strain>
    </source>
</reference>
<proteinExistence type="predicted"/>